<accession>A0A5C4M0C0</accession>
<dbReference type="SUPFAM" id="SSF46785">
    <property type="entry name" value="Winged helix' DNA-binding domain"/>
    <property type="match status" value="1"/>
</dbReference>
<dbReference type="EMBL" id="VDFW01000016">
    <property type="protein sequence ID" value="TNC24219.1"/>
    <property type="molecule type" value="Genomic_DNA"/>
</dbReference>
<keyword evidence="3" id="KW-0804">Transcription</keyword>
<dbReference type="PANTHER" id="PTHR43537">
    <property type="entry name" value="TRANSCRIPTIONAL REGULATOR, GNTR FAMILY"/>
    <property type="match status" value="1"/>
</dbReference>
<dbReference type="InterPro" id="IPR036390">
    <property type="entry name" value="WH_DNA-bd_sf"/>
</dbReference>
<keyword evidence="6" id="KW-1185">Reference proteome</keyword>
<evidence type="ECO:0000256" key="3">
    <source>
        <dbReference type="ARBA" id="ARBA00023163"/>
    </source>
</evidence>
<keyword evidence="1" id="KW-0805">Transcription regulation</keyword>
<dbReference type="InterPro" id="IPR008920">
    <property type="entry name" value="TF_FadR/GntR_C"/>
</dbReference>
<dbReference type="GO" id="GO:0003677">
    <property type="term" value="F:DNA binding"/>
    <property type="evidence" value="ECO:0007669"/>
    <property type="project" value="UniProtKB-KW"/>
</dbReference>
<proteinExistence type="predicted"/>
<dbReference type="GO" id="GO:0003700">
    <property type="term" value="F:DNA-binding transcription factor activity"/>
    <property type="evidence" value="ECO:0007669"/>
    <property type="project" value="InterPro"/>
</dbReference>
<dbReference type="InterPro" id="IPR011711">
    <property type="entry name" value="GntR_C"/>
</dbReference>
<evidence type="ECO:0000313" key="6">
    <source>
        <dbReference type="Proteomes" id="UP000305546"/>
    </source>
</evidence>
<dbReference type="Pfam" id="PF00392">
    <property type="entry name" value="GntR"/>
    <property type="match status" value="1"/>
</dbReference>
<dbReference type="Gene3D" id="1.20.120.530">
    <property type="entry name" value="GntR ligand-binding domain-like"/>
    <property type="match status" value="1"/>
</dbReference>
<comment type="caution">
    <text evidence="5">The sequence shown here is derived from an EMBL/GenBank/DDBJ whole genome shotgun (WGS) entry which is preliminary data.</text>
</comment>
<evidence type="ECO:0000259" key="4">
    <source>
        <dbReference type="PROSITE" id="PS50949"/>
    </source>
</evidence>
<dbReference type="SMART" id="SM00895">
    <property type="entry name" value="FCD"/>
    <property type="match status" value="1"/>
</dbReference>
<dbReference type="InterPro" id="IPR000524">
    <property type="entry name" value="Tscrpt_reg_HTH_GntR"/>
</dbReference>
<protein>
    <submittedName>
        <fullName evidence="5">GntR family transcriptional regulator</fullName>
    </submittedName>
</protein>
<dbReference type="PANTHER" id="PTHR43537:SF24">
    <property type="entry name" value="GLUCONATE OPERON TRANSCRIPTIONAL REPRESSOR"/>
    <property type="match status" value="1"/>
</dbReference>
<dbReference type="OrthoDB" id="5182935at2"/>
<sequence>MEQHASVLPEVVYESLRSSIIAQDVAPGSMVTESTVAARFGVARQTAKVAIERLVVEGLLRREKHKAARVPVLTAAEIADLYDSRAVVESAAVARLGGIPAAALAAHRALIGAGADFARHDIAFHRALVAGQSSSRLARMHALIMGEVELCIGQVQAARLLSANDVGDQHQGILDAVLAGDSDRAARLTSEHIAVSRDRLLAHAGS</sequence>
<dbReference type="PROSITE" id="PS50949">
    <property type="entry name" value="HTH_GNTR"/>
    <property type="match status" value="1"/>
</dbReference>
<evidence type="ECO:0000256" key="2">
    <source>
        <dbReference type="ARBA" id="ARBA00023125"/>
    </source>
</evidence>
<evidence type="ECO:0000313" key="5">
    <source>
        <dbReference type="EMBL" id="TNC24219.1"/>
    </source>
</evidence>
<evidence type="ECO:0000256" key="1">
    <source>
        <dbReference type="ARBA" id="ARBA00023015"/>
    </source>
</evidence>
<gene>
    <name evidence="5" type="ORF">FG385_18810</name>
</gene>
<keyword evidence="2" id="KW-0238">DNA-binding</keyword>
<reference evidence="5 6" key="1">
    <citation type="submission" date="2019-06" db="EMBL/GenBank/DDBJ databases">
        <title>Amycolatopsis alkalitolerans sp. nov., isolated from Gastrodia elata Blume.</title>
        <authorList>
            <person name="Narsing Rao M.P."/>
            <person name="Li W.J."/>
        </authorList>
    </citation>
    <scope>NUCLEOTIDE SEQUENCE [LARGE SCALE GENOMIC DNA]</scope>
    <source>
        <strain evidence="5 6">SYSUP0005</strain>
    </source>
</reference>
<dbReference type="InterPro" id="IPR036388">
    <property type="entry name" value="WH-like_DNA-bd_sf"/>
</dbReference>
<dbReference type="SMART" id="SM00345">
    <property type="entry name" value="HTH_GNTR"/>
    <property type="match status" value="1"/>
</dbReference>
<dbReference type="AlphaFoldDB" id="A0A5C4M0C0"/>
<dbReference type="SUPFAM" id="SSF48008">
    <property type="entry name" value="GntR ligand-binding domain-like"/>
    <property type="match status" value="1"/>
</dbReference>
<dbReference type="Pfam" id="PF07729">
    <property type="entry name" value="FCD"/>
    <property type="match status" value="1"/>
</dbReference>
<dbReference type="Gene3D" id="1.10.10.10">
    <property type="entry name" value="Winged helix-like DNA-binding domain superfamily/Winged helix DNA-binding domain"/>
    <property type="match status" value="1"/>
</dbReference>
<organism evidence="5 6">
    <name type="scientific">Amycolatopsis alkalitolerans</name>
    <dbReference type="NCBI Taxonomy" id="2547244"/>
    <lineage>
        <taxon>Bacteria</taxon>
        <taxon>Bacillati</taxon>
        <taxon>Actinomycetota</taxon>
        <taxon>Actinomycetes</taxon>
        <taxon>Pseudonocardiales</taxon>
        <taxon>Pseudonocardiaceae</taxon>
        <taxon>Amycolatopsis</taxon>
    </lineage>
</organism>
<feature type="domain" description="HTH gntR-type" evidence="4">
    <location>
        <begin position="6"/>
        <end position="73"/>
    </location>
</feature>
<name>A0A5C4M0C0_9PSEU</name>
<dbReference type="Proteomes" id="UP000305546">
    <property type="component" value="Unassembled WGS sequence"/>
</dbReference>